<dbReference type="EMBL" id="PVZC01000001">
    <property type="protein sequence ID" value="PRY02683.1"/>
    <property type="molecule type" value="Genomic_DNA"/>
</dbReference>
<dbReference type="InterPro" id="IPR017441">
    <property type="entry name" value="Protein_kinase_ATP_BS"/>
</dbReference>
<keyword evidence="3" id="KW-0808">Transferase</keyword>
<dbReference type="InterPro" id="IPR008271">
    <property type="entry name" value="Ser/Thr_kinase_AS"/>
</dbReference>
<evidence type="ECO:0000256" key="3">
    <source>
        <dbReference type="ARBA" id="ARBA00022679"/>
    </source>
</evidence>
<dbReference type="PROSITE" id="PS00107">
    <property type="entry name" value="PROTEIN_KINASE_ATP"/>
    <property type="match status" value="1"/>
</dbReference>
<evidence type="ECO:0000259" key="9">
    <source>
        <dbReference type="PROSITE" id="PS50011"/>
    </source>
</evidence>
<feature type="compositionally biased region" description="Low complexity" evidence="8">
    <location>
        <begin position="323"/>
        <end position="339"/>
    </location>
</feature>
<evidence type="ECO:0000313" key="10">
    <source>
        <dbReference type="EMBL" id="PRY02683.1"/>
    </source>
</evidence>
<dbReference type="EC" id="2.7.11.1" evidence="1"/>
<dbReference type="PROSITE" id="PS00108">
    <property type="entry name" value="PROTEIN_KINASE_ST"/>
    <property type="match status" value="1"/>
</dbReference>
<feature type="domain" description="Protein kinase" evidence="9">
    <location>
        <begin position="19"/>
        <end position="283"/>
    </location>
</feature>
<keyword evidence="6 7" id="KW-0067">ATP-binding</keyword>
<dbReference type="Proteomes" id="UP000237846">
    <property type="component" value="Unassembled WGS sequence"/>
</dbReference>
<dbReference type="Gene3D" id="3.30.200.20">
    <property type="entry name" value="Phosphorylase Kinase, domain 1"/>
    <property type="match status" value="1"/>
</dbReference>
<organism evidence="10 11">
    <name type="scientific">Allonocardiopsis opalescens</name>
    <dbReference type="NCBI Taxonomy" id="1144618"/>
    <lineage>
        <taxon>Bacteria</taxon>
        <taxon>Bacillati</taxon>
        <taxon>Actinomycetota</taxon>
        <taxon>Actinomycetes</taxon>
        <taxon>Streptosporangiales</taxon>
        <taxon>Allonocardiopsis</taxon>
    </lineage>
</organism>
<sequence>MAGRVERMTVQGRLLDGRYRLESKLGAGGMGEVWQARDERLNRSVAVKLIRQGAGDAPGAVDRFEREAQVTAQLAGHPNIVILYDYGRHDGAVFAVMELLAGRSIDEVLADDGPVPVPRVLEWGSQVCDALSAAHAAGVVHRDIKPSNLMLTPSGAVKVLDFGIAGFHETVQTDARLTTTGSLIGTAAYMSPEQARADALDGRSDLYALGCVLYELLTGDPPFGHGPMVRVVAAHVSATPKPLPDRRPDVPSELDHLITALLAKDPLQRPQDAELVGGVLRAIAARAAPTAGAERSGPQFSAAPGPVSATAATAAGHRPPPMGQGMPGQAAPGPAAAGPNPLDHPELAPRLGAINMAIGAGDHTQTAWLYQQFVPVITRLLGPDHPETLTARHNHAHYTAEARGGRKANRHEALRLYTELLPDLVRVFGADHPASLTARRAIAFFTGEVGDQYLSLQLFQELLPDLVRALGRDHATTLEARRNLADQVAYNGNVTEAVELYNLLITDLERVYGQNHREPRSAKRRLAYWKSMRYLGRLEDQIGQRLTQFEQQHGIGLGRRTGAPEGEYRPDGPPPEAPWHDRPPPDGRPSG</sequence>
<feature type="region of interest" description="Disordered" evidence="8">
    <location>
        <begin position="290"/>
        <end position="347"/>
    </location>
</feature>
<evidence type="ECO:0000256" key="8">
    <source>
        <dbReference type="SAM" id="MobiDB-lite"/>
    </source>
</evidence>
<feature type="region of interest" description="Disordered" evidence="8">
    <location>
        <begin position="553"/>
        <end position="591"/>
    </location>
</feature>
<dbReference type="AlphaFoldDB" id="A0A2T0QFR1"/>
<dbReference type="InterPro" id="IPR000719">
    <property type="entry name" value="Prot_kinase_dom"/>
</dbReference>
<dbReference type="PANTHER" id="PTHR43289">
    <property type="entry name" value="MITOGEN-ACTIVATED PROTEIN KINASE KINASE KINASE 20-RELATED"/>
    <property type="match status" value="1"/>
</dbReference>
<protein>
    <recommendedName>
        <fullName evidence="1">non-specific serine/threonine protein kinase</fullName>
        <ecNumber evidence="1">2.7.11.1</ecNumber>
    </recommendedName>
</protein>
<dbReference type="GO" id="GO:0004674">
    <property type="term" value="F:protein serine/threonine kinase activity"/>
    <property type="evidence" value="ECO:0007669"/>
    <property type="project" value="UniProtKB-KW"/>
</dbReference>
<dbReference type="Gene3D" id="1.25.40.10">
    <property type="entry name" value="Tetratricopeptide repeat domain"/>
    <property type="match status" value="1"/>
</dbReference>
<keyword evidence="11" id="KW-1185">Reference proteome</keyword>
<keyword evidence="5 10" id="KW-0418">Kinase</keyword>
<feature type="binding site" evidence="7">
    <location>
        <position position="48"/>
    </location>
    <ligand>
        <name>ATP</name>
        <dbReference type="ChEBI" id="CHEBI:30616"/>
    </ligand>
</feature>
<comment type="caution">
    <text evidence="10">The sequence shown here is derived from an EMBL/GenBank/DDBJ whole genome shotgun (WGS) entry which is preliminary data.</text>
</comment>
<proteinExistence type="predicted"/>
<dbReference type="SMART" id="SM00220">
    <property type="entry name" value="S_TKc"/>
    <property type="match status" value="1"/>
</dbReference>
<evidence type="ECO:0000256" key="4">
    <source>
        <dbReference type="ARBA" id="ARBA00022741"/>
    </source>
</evidence>
<dbReference type="PANTHER" id="PTHR43289:SF6">
    <property type="entry name" value="SERINE_THREONINE-PROTEIN KINASE NEKL-3"/>
    <property type="match status" value="1"/>
</dbReference>
<dbReference type="FunFam" id="1.10.510.10:FF:000021">
    <property type="entry name" value="Serine/threonine protein kinase"/>
    <property type="match status" value="1"/>
</dbReference>
<evidence type="ECO:0000256" key="7">
    <source>
        <dbReference type="PROSITE-ProRule" id="PRU10141"/>
    </source>
</evidence>
<evidence type="ECO:0000256" key="6">
    <source>
        <dbReference type="ARBA" id="ARBA00022840"/>
    </source>
</evidence>
<evidence type="ECO:0000313" key="11">
    <source>
        <dbReference type="Proteomes" id="UP000237846"/>
    </source>
</evidence>
<dbReference type="GO" id="GO:0005524">
    <property type="term" value="F:ATP binding"/>
    <property type="evidence" value="ECO:0007669"/>
    <property type="project" value="UniProtKB-UniRule"/>
</dbReference>
<dbReference type="PROSITE" id="PS50011">
    <property type="entry name" value="PROTEIN_KINASE_DOM"/>
    <property type="match status" value="1"/>
</dbReference>
<evidence type="ECO:0000256" key="2">
    <source>
        <dbReference type="ARBA" id="ARBA00022527"/>
    </source>
</evidence>
<dbReference type="CDD" id="cd14014">
    <property type="entry name" value="STKc_PknB_like"/>
    <property type="match status" value="1"/>
</dbReference>
<dbReference type="InterPro" id="IPR011009">
    <property type="entry name" value="Kinase-like_dom_sf"/>
</dbReference>
<dbReference type="Gene3D" id="1.10.510.10">
    <property type="entry name" value="Transferase(Phosphotransferase) domain 1"/>
    <property type="match status" value="1"/>
</dbReference>
<dbReference type="SUPFAM" id="SSF56112">
    <property type="entry name" value="Protein kinase-like (PK-like)"/>
    <property type="match status" value="1"/>
</dbReference>
<evidence type="ECO:0000256" key="1">
    <source>
        <dbReference type="ARBA" id="ARBA00012513"/>
    </source>
</evidence>
<accession>A0A2T0QFR1</accession>
<reference evidence="10 11" key="1">
    <citation type="submission" date="2018-03" db="EMBL/GenBank/DDBJ databases">
        <title>Genomic Encyclopedia of Archaeal and Bacterial Type Strains, Phase II (KMG-II): from individual species to whole genera.</title>
        <authorList>
            <person name="Goeker M."/>
        </authorList>
    </citation>
    <scope>NUCLEOTIDE SEQUENCE [LARGE SCALE GENOMIC DNA]</scope>
    <source>
        <strain evidence="10 11">DSM 45601</strain>
    </source>
</reference>
<evidence type="ECO:0000256" key="5">
    <source>
        <dbReference type="ARBA" id="ARBA00022777"/>
    </source>
</evidence>
<name>A0A2T0QFR1_9ACTN</name>
<dbReference type="InterPro" id="IPR011990">
    <property type="entry name" value="TPR-like_helical_dom_sf"/>
</dbReference>
<gene>
    <name evidence="10" type="ORF">CLV72_1011286</name>
</gene>
<keyword evidence="2 10" id="KW-0723">Serine/threonine-protein kinase</keyword>
<keyword evidence="4 7" id="KW-0547">Nucleotide-binding</keyword>
<dbReference type="Pfam" id="PF00069">
    <property type="entry name" value="Pkinase"/>
    <property type="match status" value="1"/>
</dbReference>